<protein>
    <submittedName>
        <fullName evidence="1">Uncharacterized protein</fullName>
    </submittedName>
</protein>
<evidence type="ECO:0000313" key="2">
    <source>
        <dbReference type="Proteomes" id="UP000198844"/>
    </source>
</evidence>
<reference evidence="1 2" key="1">
    <citation type="submission" date="2016-10" db="EMBL/GenBank/DDBJ databases">
        <authorList>
            <person name="de Groot N.N."/>
        </authorList>
    </citation>
    <scope>NUCLEOTIDE SEQUENCE [LARGE SCALE GENOMIC DNA]</scope>
    <source>
        <strain evidence="1 2">LMG 27731</strain>
    </source>
</reference>
<sequence length="73" mass="7912">MKKQQNVPTHWIDMTVTVDGVEVAGSYSVDKTDWMTVRMIGGGSKSAHGGPVAASVARLMLCELYTEANRAKE</sequence>
<dbReference type="OrthoDB" id="9859655at2"/>
<accession>A0A1I7B6H0</accession>
<dbReference type="AlphaFoldDB" id="A0A1I7B6H0"/>
<dbReference type="Proteomes" id="UP000198844">
    <property type="component" value="Unassembled WGS sequence"/>
</dbReference>
<gene>
    <name evidence="1" type="ORF">SAMN05192563_1004222</name>
</gene>
<organism evidence="1 2">
    <name type="scientific">Paraburkholderia aspalathi</name>
    <dbReference type="NCBI Taxonomy" id="1324617"/>
    <lineage>
        <taxon>Bacteria</taxon>
        <taxon>Pseudomonadati</taxon>
        <taxon>Pseudomonadota</taxon>
        <taxon>Betaproteobacteria</taxon>
        <taxon>Burkholderiales</taxon>
        <taxon>Burkholderiaceae</taxon>
        <taxon>Paraburkholderia</taxon>
    </lineage>
</organism>
<name>A0A1I7B6H0_9BURK</name>
<dbReference type="EMBL" id="FPBH01000004">
    <property type="protein sequence ID" value="SFT82799.1"/>
    <property type="molecule type" value="Genomic_DNA"/>
</dbReference>
<proteinExistence type="predicted"/>
<dbReference type="RefSeq" id="WP_093633838.1">
    <property type="nucleotide sequence ID" value="NZ_FPBH01000004.1"/>
</dbReference>
<evidence type="ECO:0000313" key="1">
    <source>
        <dbReference type="EMBL" id="SFT82799.1"/>
    </source>
</evidence>